<dbReference type="EMBL" id="BNCP01000017">
    <property type="protein sequence ID" value="GIL79955.1"/>
    <property type="molecule type" value="Genomic_DNA"/>
</dbReference>
<feature type="chain" id="PRO_5035249405" evidence="2">
    <location>
        <begin position="20"/>
        <end position="215"/>
    </location>
</feature>
<feature type="non-terminal residue" evidence="3">
    <location>
        <position position="1"/>
    </location>
</feature>
<keyword evidence="2" id="KW-0732">Signal</keyword>
<dbReference type="AlphaFoldDB" id="A0A8J4FKC2"/>
<keyword evidence="4" id="KW-1185">Reference proteome</keyword>
<evidence type="ECO:0000313" key="3">
    <source>
        <dbReference type="EMBL" id="GIL79955.1"/>
    </source>
</evidence>
<organism evidence="3 4">
    <name type="scientific">Volvox reticuliferus</name>
    <dbReference type="NCBI Taxonomy" id="1737510"/>
    <lineage>
        <taxon>Eukaryota</taxon>
        <taxon>Viridiplantae</taxon>
        <taxon>Chlorophyta</taxon>
        <taxon>core chlorophytes</taxon>
        <taxon>Chlorophyceae</taxon>
        <taxon>CS clade</taxon>
        <taxon>Chlamydomonadales</taxon>
        <taxon>Volvocaceae</taxon>
        <taxon>Volvox</taxon>
    </lineage>
</organism>
<evidence type="ECO:0000256" key="2">
    <source>
        <dbReference type="SAM" id="SignalP"/>
    </source>
</evidence>
<sequence length="215" mass="23574">MAALVRLLLFIFFFMKVLGLGYHGDLLNLGTRRVEVYTDVDLASALQDDSVDRIVLMRDMRLGAEWDRQDIFPLHIRRNVTIKGSLETNAVASLDFRYLIGKLRLDTGVWLSIFRLRLRGLSASYAPSFPFVAASSRSHVLFQDCVLHRTACVPLVMVHDSIKAAWPQPRLQSGAAPAAAGNSGGCADGCPDDVSPTATTRDINSPVSGAGWEVE</sequence>
<accession>A0A8J4FKC2</accession>
<protein>
    <submittedName>
        <fullName evidence="3">Uncharacterized protein</fullName>
    </submittedName>
</protein>
<reference evidence="3" key="1">
    <citation type="journal article" date="2021" name="Proc. Natl. Acad. Sci. U.S.A.">
        <title>Three genomes in the algal genus Volvox reveal the fate of a haploid sex-determining region after a transition to homothallism.</title>
        <authorList>
            <person name="Yamamoto K."/>
            <person name="Hamaji T."/>
            <person name="Kawai-Toyooka H."/>
            <person name="Matsuzaki R."/>
            <person name="Takahashi F."/>
            <person name="Nishimura Y."/>
            <person name="Kawachi M."/>
            <person name="Noguchi H."/>
            <person name="Minakuchi Y."/>
            <person name="Umen J.G."/>
            <person name="Toyoda A."/>
            <person name="Nozaki H."/>
        </authorList>
    </citation>
    <scope>NUCLEOTIDE SEQUENCE</scope>
    <source>
        <strain evidence="3">NIES-3786</strain>
    </source>
</reference>
<comment type="caution">
    <text evidence="3">The sequence shown here is derived from an EMBL/GenBank/DDBJ whole genome shotgun (WGS) entry which is preliminary data.</text>
</comment>
<feature type="compositionally biased region" description="Polar residues" evidence="1">
    <location>
        <begin position="196"/>
        <end position="207"/>
    </location>
</feature>
<gene>
    <name evidence="3" type="ORF">Vretifemale_9193</name>
</gene>
<proteinExistence type="predicted"/>
<name>A0A8J4FKC2_9CHLO</name>
<feature type="signal peptide" evidence="2">
    <location>
        <begin position="1"/>
        <end position="19"/>
    </location>
</feature>
<dbReference type="Proteomes" id="UP000747110">
    <property type="component" value="Unassembled WGS sequence"/>
</dbReference>
<evidence type="ECO:0000313" key="4">
    <source>
        <dbReference type="Proteomes" id="UP000747110"/>
    </source>
</evidence>
<evidence type="ECO:0000256" key="1">
    <source>
        <dbReference type="SAM" id="MobiDB-lite"/>
    </source>
</evidence>
<feature type="region of interest" description="Disordered" evidence="1">
    <location>
        <begin position="190"/>
        <end position="215"/>
    </location>
</feature>